<keyword evidence="4" id="KW-1185">Reference proteome</keyword>
<dbReference type="EMBL" id="LSSN01000460">
    <property type="protein sequence ID" value="OMJ23855.1"/>
    <property type="molecule type" value="Genomic_DNA"/>
</dbReference>
<feature type="compositionally biased region" description="Basic and acidic residues" evidence="1">
    <location>
        <begin position="57"/>
        <end position="75"/>
    </location>
</feature>
<dbReference type="GO" id="GO:0005682">
    <property type="term" value="C:U5 snRNP"/>
    <property type="evidence" value="ECO:0007669"/>
    <property type="project" value="InterPro"/>
</dbReference>
<dbReference type="PROSITE" id="PS50829">
    <property type="entry name" value="GYF"/>
    <property type="match status" value="1"/>
</dbReference>
<sequence length="479" mass="54819">MESDSSVSDEDYQYDIPQKKKASSALKGNNSGSSSEDNGFDSSDSEDDDNRNIRKFQNLEDEKVSKANKKLESIKQDVFGSDDDDMFNENFTSKDPDRKASSSKKSSKSDKTNTKSRFLDIRDIEGQEYGQNSGSDEIHSSDYSDEDNNSESEKKSKSEPKIEAFNMADNYKEGKFDDEGNFVWNKKDSDDIHDAWLTGISKKDIKIASKAKAIKDDEELKKSQSQAKEKLELFDGRTLESDLDLKYFLIEVLDTNETILSALGKMQSIKKSILKADRKNKKTTKPKAHAQADKNSDTDNGSQMHGIIKKINQLTEIGDRFMLQGFTDCYEWTKEKLIEDIQISKERTKRQLRTREKLYEKTSNDFKRPKLDNNHTTNPSIEDQISDLDGLLDDLHDSFEDTKSSPKNMNNSQFHSITEQKNSIEWEYKWANTPESDLWGPFPSEHMSSWKDSGFFNSETVARKVGDDEFKPILSIDFT</sequence>
<dbReference type="InterPro" id="IPR039905">
    <property type="entry name" value="CD2BP2/Lin1"/>
</dbReference>
<reference evidence="3 4" key="1">
    <citation type="submission" date="2017-01" db="EMBL/GenBank/DDBJ databases">
        <authorList>
            <person name="Mah S.A."/>
            <person name="Swanson W.J."/>
            <person name="Moy G.W."/>
            <person name="Vacquier V.D."/>
        </authorList>
    </citation>
    <scope>NUCLEOTIDE SEQUENCE [LARGE SCALE GENOMIC DNA]</scope>
    <source>
        <strain evidence="3 4">GSMNP</strain>
    </source>
</reference>
<dbReference type="Proteomes" id="UP000187283">
    <property type="component" value="Unassembled WGS sequence"/>
</dbReference>
<feature type="compositionally biased region" description="Basic and acidic residues" evidence="1">
    <location>
        <begin position="151"/>
        <end position="162"/>
    </location>
</feature>
<organism evidence="3 4">
    <name type="scientific">Smittium culicis</name>
    <dbReference type="NCBI Taxonomy" id="133412"/>
    <lineage>
        <taxon>Eukaryota</taxon>
        <taxon>Fungi</taxon>
        <taxon>Fungi incertae sedis</taxon>
        <taxon>Zoopagomycota</taxon>
        <taxon>Kickxellomycotina</taxon>
        <taxon>Harpellomycetes</taxon>
        <taxon>Harpellales</taxon>
        <taxon>Legeriomycetaceae</taxon>
        <taxon>Smittium</taxon>
    </lineage>
</organism>
<dbReference type="InterPro" id="IPR035445">
    <property type="entry name" value="GYF-like_dom_sf"/>
</dbReference>
<evidence type="ECO:0000313" key="3">
    <source>
        <dbReference type="EMBL" id="OMJ23855.1"/>
    </source>
</evidence>
<evidence type="ECO:0000313" key="4">
    <source>
        <dbReference type="Proteomes" id="UP000187283"/>
    </source>
</evidence>
<gene>
    <name evidence="3" type="ORF">AYI70_g1970</name>
</gene>
<dbReference type="SMART" id="SM00444">
    <property type="entry name" value="GYF"/>
    <property type="match status" value="1"/>
</dbReference>
<feature type="domain" description="GYF" evidence="2">
    <location>
        <begin position="423"/>
        <end position="479"/>
    </location>
</feature>
<feature type="compositionally biased region" description="Low complexity" evidence="1">
    <location>
        <begin position="28"/>
        <end position="42"/>
    </location>
</feature>
<feature type="compositionally biased region" description="Basic and acidic residues" evidence="1">
    <location>
        <begin position="107"/>
        <end position="125"/>
    </location>
</feature>
<proteinExistence type="predicted"/>
<feature type="region of interest" description="Disordered" evidence="1">
    <location>
        <begin position="1"/>
        <end position="164"/>
    </location>
</feature>
<dbReference type="AlphaFoldDB" id="A0A1R1YAJ2"/>
<name>A0A1R1YAJ2_9FUNG</name>
<dbReference type="PANTHER" id="PTHR13138">
    <property type="entry name" value="PROTEIN LIN1"/>
    <property type="match status" value="1"/>
</dbReference>
<evidence type="ECO:0000256" key="1">
    <source>
        <dbReference type="SAM" id="MobiDB-lite"/>
    </source>
</evidence>
<feature type="compositionally biased region" description="Acidic residues" evidence="1">
    <location>
        <begin position="1"/>
        <end position="13"/>
    </location>
</feature>
<evidence type="ECO:0000259" key="2">
    <source>
        <dbReference type="PROSITE" id="PS50829"/>
    </source>
</evidence>
<dbReference type="Pfam" id="PF02213">
    <property type="entry name" value="GYF"/>
    <property type="match status" value="1"/>
</dbReference>
<dbReference type="InterPro" id="IPR003169">
    <property type="entry name" value="GYF"/>
</dbReference>
<feature type="compositionally biased region" description="Basic residues" evidence="1">
    <location>
        <begin position="278"/>
        <end position="288"/>
    </location>
</feature>
<protein>
    <submittedName>
        <fullName evidence="3">CD2 antigen cytoplasmic tail-binding protein 2-like protein</fullName>
    </submittedName>
</protein>
<dbReference type="STRING" id="133412.A0A1R1YAJ2"/>
<dbReference type="OrthoDB" id="331341at2759"/>
<comment type="caution">
    <text evidence="3">The sequence shown here is derived from an EMBL/GenBank/DDBJ whole genome shotgun (WGS) entry which is preliminary data.</text>
</comment>
<feature type="region of interest" description="Disordered" evidence="1">
    <location>
        <begin position="277"/>
        <end position="303"/>
    </location>
</feature>
<accession>A0A1R1YAJ2</accession>
<dbReference type="PANTHER" id="PTHR13138:SF3">
    <property type="entry name" value="CD2 ANTIGEN CYTOPLASMIC TAIL-BINDING PROTEIN 2"/>
    <property type="match status" value="1"/>
</dbReference>
<dbReference type="SUPFAM" id="SSF55277">
    <property type="entry name" value="GYF domain"/>
    <property type="match status" value="1"/>
</dbReference>
<dbReference type="Gene3D" id="3.30.1490.40">
    <property type="match status" value="1"/>
</dbReference>